<evidence type="ECO:0000256" key="2">
    <source>
        <dbReference type="ARBA" id="ARBA00018672"/>
    </source>
</evidence>
<sequence length="506" mass="59056">MIYQVLIVDDEEIVCRGMAQFVKWKEHGFEVAAIATSVDEALLILRKMHIDVVFTDIRMPEKSGIDLLREIREQKFDTQCVILSGYSDFDYAKEAMRYGAVEYLTKPVNLREVEQFLDRMRTKLNKLVEERLDHTRQMEGLLLSIARGYASADIEKYGLPELENWYGVSIFMTERTADTDEVQVQKKLMKDRILAVIPETIVLDSGNRSLFAVIPFQTKEQLNYFVSVSEQVCSEEKHWALAVSKEKKGIYGLSEAWKETESAMRYLLADTKKNIIFYKNIETLYAEEAVEVLKLITAFLQKLHTPEERSDAAKWMEKMLKELEKEKQMDVLKLQTICIRIVIEVNGYLKEIGMEESSLHDRLNEALKQLLLCAEGQEVLRYMESYLEWIMECIGQADQQNVGGGVISEMQSFIRQHYNENISLNMLAEQFYMHPNYLSRLFKEKTGENFVEYLTEVRMQKAQELLRDSEYKIIEICGMVGYDNPRSFSKAFKHFTGMTPRECRER</sequence>
<dbReference type="SUPFAM" id="SSF46689">
    <property type="entry name" value="Homeodomain-like"/>
    <property type="match status" value="2"/>
</dbReference>
<evidence type="ECO:0000256" key="10">
    <source>
        <dbReference type="PROSITE-ProRule" id="PRU00169"/>
    </source>
</evidence>
<evidence type="ECO:0000256" key="7">
    <source>
        <dbReference type="ARBA" id="ARBA00023125"/>
    </source>
</evidence>
<dbReference type="SUPFAM" id="SSF52172">
    <property type="entry name" value="CheY-like"/>
    <property type="match status" value="1"/>
</dbReference>
<dbReference type="GO" id="GO:0005737">
    <property type="term" value="C:cytoplasm"/>
    <property type="evidence" value="ECO:0007669"/>
    <property type="project" value="UniProtKB-SubCell"/>
</dbReference>
<dbReference type="Proteomes" id="UP000294613">
    <property type="component" value="Unassembled WGS sequence"/>
</dbReference>
<evidence type="ECO:0000259" key="12">
    <source>
        <dbReference type="PROSITE" id="PS01124"/>
    </source>
</evidence>
<dbReference type="EMBL" id="BHEO01000008">
    <property type="protein sequence ID" value="GBU05493.1"/>
    <property type="molecule type" value="Genomic_DNA"/>
</dbReference>
<evidence type="ECO:0000313" key="17">
    <source>
        <dbReference type="Proteomes" id="UP000702954"/>
    </source>
</evidence>
<dbReference type="PANTHER" id="PTHR42713">
    <property type="entry name" value="HISTIDINE KINASE-RELATED"/>
    <property type="match status" value="1"/>
</dbReference>
<keyword evidence="6" id="KW-0805">Transcription regulation</keyword>
<keyword evidence="4 10" id="KW-0597">Phosphoprotein</keyword>
<organism evidence="15 16">
    <name type="scientific">Faecalimonas umbilicata</name>
    <dbReference type="NCBI Taxonomy" id="1912855"/>
    <lineage>
        <taxon>Bacteria</taxon>
        <taxon>Bacillati</taxon>
        <taxon>Bacillota</taxon>
        <taxon>Clostridia</taxon>
        <taxon>Lachnospirales</taxon>
        <taxon>Lachnospiraceae</taxon>
        <taxon>Faecalimonas</taxon>
    </lineage>
</organism>
<keyword evidence="11" id="KW-0175">Coiled coil</keyword>
<dbReference type="SMART" id="SM00448">
    <property type="entry name" value="REC"/>
    <property type="match status" value="1"/>
</dbReference>
<dbReference type="GO" id="GO:0043565">
    <property type="term" value="F:sequence-specific DNA binding"/>
    <property type="evidence" value="ECO:0007669"/>
    <property type="project" value="InterPro"/>
</dbReference>
<dbReference type="InterPro" id="IPR011006">
    <property type="entry name" value="CheY-like_superfamily"/>
</dbReference>
<name>A0A4R3JNE0_9FIRM</name>
<evidence type="ECO:0000259" key="13">
    <source>
        <dbReference type="PROSITE" id="PS50110"/>
    </source>
</evidence>
<evidence type="ECO:0000256" key="1">
    <source>
        <dbReference type="ARBA" id="ARBA00004496"/>
    </source>
</evidence>
<gene>
    <name evidence="15" type="ORF">EDD74_11268</name>
    <name evidence="14" type="ORF">FAEUMB_20340</name>
</gene>
<accession>A0A4R3JNE0</accession>
<dbReference type="SMART" id="SM00342">
    <property type="entry name" value="HTH_ARAC"/>
    <property type="match status" value="1"/>
</dbReference>
<evidence type="ECO:0000313" key="14">
    <source>
        <dbReference type="EMBL" id="GBU05493.1"/>
    </source>
</evidence>
<evidence type="ECO:0000256" key="8">
    <source>
        <dbReference type="ARBA" id="ARBA00023163"/>
    </source>
</evidence>
<evidence type="ECO:0000256" key="9">
    <source>
        <dbReference type="ARBA" id="ARBA00024867"/>
    </source>
</evidence>
<dbReference type="PANTHER" id="PTHR42713:SF3">
    <property type="entry name" value="TRANSCRIPTIONAL REGULATORY PROTEIN HPTR"/>
    <property type="match status" value="1"/>
</dbReference>
<proteinExistence type="predicted"/>
<comment type="function">
    <text evidence="9">May play the central regulatory role in sporulation. It may be an element of the effector pathway responsible for the activation of sporulation genes in response to nutritional stress. Spo0A may act in concert with spo0H (a sigma factor) to control the expression of some genes that are critical to the sporulation process.</text>
</comment>
<protein>
    <recommendedName>
        <fullName evidence="2">Stage 0 sporulation protein A homolog</fullName>
    </recommendedName>
</protein>
<evidence type="ECO:0000313" key="15">
    <source>
        <dbReference type="EMBL" id="TCS68028.1"/>
    </source>
</evidence>
<dbReference type="Gene3D" id="3.40.50.2300">
    <property type="match status" value="1"/>
</dbReference>
<keyword evidence="7 14" id="KW-0238">DNA-binding</keyword>
<comment type="subcellular location">
    <subcellularLocation>
        <location evidence="1">Cytoplasm</location>
    </subcellularLocation>
</comment>
<dbReference type="RefSeq" id="WP_116441851.1">
    <property type="nucleotide sequence ID" value="NZ_BHEO01000008.1"/>
</dbReference>
<keyword evidence="3" id="KW-0963">Cytoplasm</keyword>
<feature type="coiled-coil region" evidence="11">
    <location>
        <begin position="110"/>
        <end position="137"/>
    </location>
</feature>
<keyword evidence="8" id="KW-0804">Transcription</keyword>
<dbReference type="GO" id="GO:0003700">
    <property type="term" value="F:DNA-binding transcription factor activity"/>
    <property type="evidence" value="ECO:0007669"/>
    <property type="project" value="InterPro"/>
</dbReference>
<dbReference type="Gene3D" id="1.10.10.60">
    <property type="entry name" value="Homeodomain-like"/>
    <property type="match status" value="2"/>
</dbReference>
<dbReference type="CDD" id="cd17536">
    <property type="entry name" value="REC_YesN-like"/>
    <property type="match status" value="1"/>
</dbReference>
<dbReference type="AlphaFoldDB" id="A0A4R3JNE0"/>
<keyword evidence="5" id="KW-0902">Two-component regulatory system</keyword>
<evidence type="ECO:0000313" key="16">
    <source>
        <dbReference type="Proteomes" id="UP000294613"/>
    </source>
</evidence>
<evidence type="ECO:0000256" key="6">
    <source>
        <dbReference type="ARBA" id="ARBA00023015"/>
    </source>
</evidence>
<reference evidence="14 17" key="1">
    <citation type="journal article" date="2018" name="Int. J. Syst. Evol. Microbiol.">
        <title>Draft Genome Sequence of Faecalimonas umbilicata JCM 30896T, an Acetate-Producing Bacterium Isolated from Human Feces.</title>
        <authorList>
            <person name="Sakamoto M."/>
            <person name="Ikeyama N."/>
            <person name="Yuki M."/>
            <person name="Ohkuma M."/>
        </authorList>
    </citation>
    <scope>NUCLEOTIDE SEQUENCE [LARGE SCALE GENOMIC DNA]</scope>
    <source>
        <strain evidence="14 17">EGH7</strain>
    </source>
</reference>
<evidence type="ECO:0000256" key="11">
    <source>
        <dbReference type="SAM" id="Coils"/>
    </source>
</evidence>
<evidence type="ECO:0000256" key="3">
    <source>
        <dbReference type="ARBA" id="ARBA00022490"/>
    </source>
</evidence>
<reference evidence="15 16" key="2">
    <citation type="submission" date="2019-03" db="EMBL/GenBank/DDBJ databases">
        <title>Genomic Encyclopedia of Type Strains, Phase IV (KMG-IV): sequencing the most valuable type-strain genomes for metagenomic binning, comparative biology and taxonomic classification.</title>
        <authorList>
            <person name="Goeker M."/>
        </authorList>
    </citation>
    <scope>NUCLEOTIDE SEQUENCE [LARGE SCALE GENOMIC DNA]</scope>
    <source>
        <strain evidence="15 16">DSM 103426</strain>
    </source>
</reference>
<dbReference type="Pfam" id="PF12833">
    <property type="entry name" value="HTH_18"/>
    <property type="match status" value="1"/>
</dbReference>
<evidence type="ECO:0000256" key="5">
    <source>
        <dbReference type="ARBA" id="ARBA00023012"/>
    </source>
</evidence>
<dbReference type="Pfam" id="PF00072">
    <property type="entry name" value="Response_reg"/>
    <property type="match status" value="1"/>
</dbReference>
<dbReference type="EMBL" id="SLZV01000012">
    <property type="protein sequence ID" value="TCS68028.1"/>
    <property type="molecule type" value="Genomic_DNA"/>
</dbReference>
<dbReference type="InterPro" id="IPR001789">
    <property type="entry name" value="Sig_transdc_resp-reg_receiver"/>
</dbReference>
<dbReference type="Proteomes" id="UP000702954">
    <property type="component" value="Unassembled WGS sequence"/>
</dbReference>
<keyword evidence="17" id="KW-1185">Reference proteome</keyword>
<feature type="domain" description="Response regulatory" evidence="13">
    <location>
        <begin position="4"/>
        <end position="121"/>
    </location>
</feature>
<feature type="domain" description="HTH araC/xylS-type" evidence="12">
    <location>
        <begin position="408"/>
        <end position="506"/>
    </location>
</feature>
<feature type="modified residue" description="4-aspartylphosphate" evidence="10">
    <location>
        <position position="56"/>
    </location>
</feature>
<evidence type="ECO:0000256" key="4">
    <source>
        <dbReference type="ARBA" id="ARBA00022553"/>
    </source>
</evidence>
<dbReference type="PROSITE" id="PS50110">
    <property type="entry name" value="RESPONSE_REGULATORY"/>
    <property type="match status" value="1"/>
</dbReference>
<dbReference type="InterPro" id="IPR009057">
    <property type="entry name" value="Homeodomain-like_sf"/>
</dbReference>
<dbReference type="GO" id="GO:0000160">
    <property type="term" value="P:phosphorelay signal transduction system"/>
    <property type="evidence" value="ECO:0007669"/>
    <property type="project" value="UniProtKB-KW"/>
</dbReference>
<dbReference type="PROSITE" id="PS01124">
    <property type="entry name" value="HTH_ARAC_FAMILY_2"/>
    <property type="match status" value="1"/>
</dbReference>
<dbReference type="InterPro" id="IPR051552">
    <property type="entry name" value="HptR"/>
</dbReference>
<dbReference type="InterPro" id="IPR018060">
    <property type="entry name" value="HTH_AraC"/>
</dbReference>
<comment type="caution">
    <text evidence="15">The sequence shown here is derived from an EMBL/GenBank/DDBJ whole genome shotgun (WGS) entry which is preliminary data.</text>
</comment>